<comment type="caution">
    <text evidence="1">The sequence shown here is derived from an EMBL/GenBank/DDBJ whole genome shotgun (WGS) entry which is preliminary data.</text>
</comment>
<dbReference type="EMBL" id="LAZR01032840">
    <property type="protein sequence ID" value="KKL49773.1"/>
    <property type="molecule type" value="Genomic_DNA"/>
</dbReference>
<name>A0A0F9CKF7_9ZZZZ</name>
<gene>
    <name evidence="1" type="ORF">LCGC14_2312160</name>
</gene>
<dbReference type="AlphaFoldDB" id="A0A0F9CKF7"/>
<evidence type="ECO:0000313" key="1">
    <source>
        <dbReference type="EMBL" id="KKL49773.1"/>
    </source>
</evidence>
<accession>A0A0F9CKF7</accession>
<protein>
    <submittedName>
        <fullName evidence="1">Uncharacterized protein</fullName>
    </submittedName>
</protein>
<proteinExistence type="predicted"/>
<reference evidence="1" key="1">
    <citation type="journal article" date="2015" name="Nature">
        <title>Complex archaea that bridge the gap between prokaryotes and eukaryotes.</title>
        <authorList>
            <person name="Spang A."/>
            <person name="Saw J.H."/>
            <person name="Jorgensen S.L."/>
            <person name="Zaremba-Niedzwiedzka K."/>
            <person name="Martijn J."/>
            <person name="Lind A.E."/>
            <person name="van Eijk R."/>
            <person name="Schleper C."/>
            <person name="Guy L."/>
            <person name="Ettema T.J."/>
        </authorList>
    </citation>
    <scope>NUCLEOTIDE SEQUENCE</scope>
</reference>
<organism evidence="1">
    <name type="scientific">marine sediment metagenome</name>
    <dbReference type="NCBI Taxonomy" id="412755"/>
    <lineage>
        <taxon>unclassified sequences</taxon>
        <taxon>metagenomes</taxon>
        <taxon>ecological metagenomes</taxon>
    </lineage>
</organism>
<sequence length="217" mass="24731">MFVIDLIERKVGEINSKVISLDNLSPEDLDWIKSLGGRMTQEIYSEIGHINRIRNCDSHLISIDVVRVLLIRECLLLWTVLKGNLKQHPQMNQLCKWLNETEHTHKGELMLREREVRAPVERVGPEILFGKSLEEALKTAPSGGKVIDPEPTPEHYGDSMSDEDMRNMFDRGCLDLSADPEPEKELLLAEVEIEAALEEFFSGNIKSEDLLLTEEVI</sequence>